<keyword evidence="2" id="KW-1185">Reference proteome</keyword>
<dbReference type="RefSeq" id="WP_069645419.1">
    <property type="nucleotide sequence ID" value="NZ_MIJZ01000001.1"/>
</dbReference>
<dbReference type="Pfam" id="PF06304">
    <property type="entry name" value="DUF1048"/>
    <property type="match status" value="1"/>
</dbReference>
<dbReference type="STRING" id="903984.BCR21_05205"/>
<proteinExistence type="predicted"/>
<comment type="caution">
    <text evidence="1">The sequence shown here is derived from an EMBL/GenBank/DDBJ whole genome shotgun (WGS) entry which is preliminary data.</text>
</comment>
<dbReference type="SUPFAM" id="SSF158560">
    <property type="entry name" value="BH3980-like"/>
    <property type="match status" value="1"/>
</dbReference>
<organism evidence="1 2">
    <name type="scientific">Enterococcus ureasiticus</name>
    <dbReference type="NCBI Taxonomy" id="903984"/>
    <lineage>
        <taxon>Bacteria</taxon>
        <taxon>Bacillati</taxon>
        <taxon>Bacillota</taxon>
        <taxon>Bacilli</taxon>
        <taxon>Lactobacillales</taxon>
        <taxon>Enterococcaceae</taxon>
        <taxon>Enterococcus</taxon>
    </lineage>
</organism>
<evidence type="ECO:0000313" key="1">
    <source>
        <dbReference type="EMBL" id="OEG14388.1"/>
    </source>
</evidence>
<dbReference type="Gene3D" id="1.10.1900.10">
    <property type="entry name" value="c-terminal domain of poly(a) binding protein"/>
    <property type="match status" value="1"/>
</dbReference>
<dbReference type="EMBL" id="MIJZ01000001">
    <property type="protein sequence ID" value="OEG14388.1"/>
    <property type="molecule type" value="Genomic_DNA"/>
</dbReference>
<accession>A0A1E5GNU7</accession>
<reference evidence="2" key="1">
    <citation type="submission" date="2016-09" db="EMBL/GenBank/DDBJ databases">
        <authorList>
            <person name="Gulvik C.A."/>
        </authorList>
    </citation>
    <scope>NUCLEOTIDE SEQUENCE [LARGE SCALE GENOMIC DNA]</scope>
    <source>
        <strain evidence="2">DSM 23328</strain>
    </source>
</reference>
<name>A0A1E5GNU7_9ENTE</name>
<protein>
    <submittedName>
        <fullName evidence="1">Cytoplasmic protein</fullName>
    </submittedName>
</protein>
<dbReference type="AlphaFoldDB" id="A0A1E5GNU7"/>
<gene>
    <name evidence="1" type="ORF">BCR21_05205</name>
</gene>
<dbReference type="Proteomes" id="UP000094068">
    <property type="component" value="Unassembled WGS sequence"/>
</dbReference>
<dbReference type="OrthoDB" id="2087617at2"/>
<evidence type="ECO:0000313" key="2">
    <source>
        <dbReference type="Proteomes" id="UP000094068"/>
    </source>
</evidence>
<sequence>MKNKNVINYFKQVHADKVEYNKQMARLKELPSDYQIVYKEVQKFLWEFTAGDGMDMLPPMLELLDFFEEGAANNIPVLQLVGEDVGSFAENTLHEMQAKTRINELKRKMNERISKKIGKE</sequence>
<dbReference type="InterPro" id="IPR008316">
    <property type="entry name" value="UCP029876"/>
</dbReference>